<comment type="caution">
    <text evidence="15">The sequence shown here is derived from an EMBL/GenBank/DDBJ whole genome shotgun (WGS) entry which is preliminary data.</text>
</comment>
<evidence type="ECO:0000259" key="14">
    <source>
        <dbReference type="SMART" id="SM00916"/>
    </source>
</evidence>
<evidence type="ECO:0000256" key="2">
    <source>
        <dbReference type="ARBA" id="ARBA00004443"/>
    </source>
</evidence>
<sequence>MAAIKFGSHLKELRILLCQTSKSSQGVREFIETQYVPLKLNNPKFPVLIRECSSIEPRLYARYEFGKETSVDLTNLKPNEIMKKVEQLSSYKP</sequence>
<proteinExistence type="inferred from homology"/>
<dbReference type="SUPFAM" id="SSF52833">
    <property type="entry name" value="Thioredoxin-like"/>
    <property type="match status" value="1"/>
</dbReference>
<dbReference type="SMART" id="SM00916">
    <property type="entry name" value="L51_S25_CI-B8"/>
    <property type="match status" value="1"/>
</dbReference>
<evidence type="ECO:0000256" key="8">
    <source>
        <dbReference type="ARBA" id="ARBA00022982"/>
    </source>
</evidence>
<evidence type="ECO:0000313" key="16">
    <source>
        <dbReference type="Proteomes" id="UP001168972"/>
    </source>
</evidence>
<organism evidence="15 16">
    <name type="scientific">Microctonus hyperodae</name>
    <name type="common">Parasitoid wasp</name>
    <dbReference type="NCBI Taxonomy" id="165561"/>
    <lineage>
        <taxon>Eukaryota</taxon>
        <taxon>Metazoa</taxon>
        <taxon>Ecdysozoa</taxon>
        <taxon>Arthropoda</taxon>
        <taxon>Hexapoda</taxon>
        <taxon>Insecta</taxon>
        <taxon>Pterygota</taxon>
        <taxon>Neoptera</taxon>
        <taxon>Endopterygota</taxon>
        <taxon>Hymenoptera</taxon>
        <taxon>Apocrita</taxon>
        <taxon>Ichneumonoidea</taxon>
        <taxon>Braconidae</taxon>
        <taxon>Euphorinae</taxon>
        <taxon>Microctonus</taxon>
    </lineage>
</organism>
<name>A0AA39G2Y7_MICHY</name>
<evidence type="ECO:0000256" key="10">
    <source>
        <dbReference type="ARBA" id="ARBA00023136"/>
    </source>
</evidence>
<keyword evidence="10" id="KW-0472">Membrane</keyword>
<protein>
    <recommendedName>
        <fullName evidence="4">NADH dehydrogenase [ubiquinone] 1 alpha subcomplex subunit 2</fullName>
    </recommendedName>
    <alternativeName>
        <fullName evidence="11">Complex I-B8</fullName>
    </alternativeName>
    <alternativeName>
        <fullName evidence="12">NADH-ubiquinone oxidoreductase B8 subunit</fullName>
    </alternativeName>
</protein>
<evidence type="ECO:0000313" key="15">
    <source>
        <dbReference type="EMBL" id="KAK0180321.1"/>
    </source>
</evidence>
<evidence type="ECO:0000256" key="7">
    <source>
        <dbReference type="ARBA" id="ARBA00022792"/>
    </source>
</evidence>
<dbReference type="PIRSF" id="PIRSF005822">
    <property type="entry name" value="NDUA2"/>
    <property type="match status" value="1"/>
</dbReference>
<dbReference type="InterPro" id="IPR007741">
    <property type="entry name" value="Ribosomal_mL43/mS25/NADH_DH"/>
</dbReference>
<dbReference type="PANTHER" id="PTHR12878:SF0">
    <property type="entry name" value="NADH DEHYDROGENASE [UBIQUINONE] 1 ALPHA SUBCOMPLEX SUBUNIT 2"/>
    <property type="match status" value="1"/>
</dbReference>
<evidence type="ECO:0000256" key="13">
    <source>
        <dbReference type="PIRSR" id="PIRSR005822-1"/>
    </source>
</evidence>
<gene>
    <name evidence="15" type="ORF">PV327_005977</name>
</gene>
<feature type="domain" description="Ribosomal protein/NADH dehydrogenase" evidence="14">
    <location>
        <begin position="19"/>
        <end position="92"/>
    </location>
</feature>
<reference evidence="15" key="2">
    <citation type="submission" date="2023-03" db="EMBL/GenBank/DDBJ databases">
        <authorList>
            <person name="Inwood S.N."/>
            <person name="Skelly J.G."/>
            <person name="Guhlin J."/>
            <person name="Harrop T.W.R."/>
            <person name="Goldson S.G."/>
            <person name="Dearden P.K."/>
        </authorList>
    </citation>
    <scope>NUCLEOTIDE SEQUENCE</scope>
    <source>
        <strain evidence="15">Lincoln</strain>
        <tissue evidence="15">Whole body</tissue>
    </source>
</reference>
<dbReference type="Gene3D" id="3.40.30.10">
    <property type="entry name" value="Glutaredoxin"/>
    <property type="match status" value="1"/>
</dbReference>
<keyword evidence="9" id="KW-0496">Mitochondrion</keyword>
<keyword evidence="7" id="KW-0999">Mitochondrion inner membrane</keyword>
<dbReference type="InterPro" id="IPR016464">
    <property type="entry name" value="NADH_Ub_cplx-1_asu_su-2"/>
</dbReference>
<dbReference type="Proteomes" id="UP001168972">
    <property type="component" value="Unassembled WGS sequence"/>
</dbReference>
<dbReference type="PANTHER" id="PTHR12878">
    <property type="entry name" value="NADH-UBIQUINONE OXIDOREDUCTASE B8 SUBUNIT"/>
    <property type="match status" value="1"/>
</dbReference>
<comment type="similarity">
    <text evidence="3">Belongs to the complex I NDUFA2 subunit family.</text>
</comment>
<keyword evidence="8" id="KW-0249">Electron transport</keyword>
<feature type="disulfide bond" description="Redox-active" evidence="13">
    <location>
        <begin position="18"/>
        <end position="52"/>
    </location>
</feature>
<comment type="subcellular location">
    <subcellularLocation>
        <location evidence="2">Mitochondrion inner membrane</location>
        <topology evidence="2">Peripheral membrane protein</topology>
        <orientation evidence="2">Matrix side</orientation>
    </subcellularLocation>
</comment>
<evidence type="ECO:0000256" key="6">
    <source>
        <dbReference type="ARBA" id="ARBA00022660"/>
    </source>
</evidence>
<reference evidence="15" key="1">
    <citation type="journal article" date="2023" name="bioRxiv">
        <title>Scaffold-level genome assemblies of two parasitoid biocontrol wasps reveal the parthenogenesis mechanism and an associated novel virus.</title>
        <authorList>
            <person name="Inwood S."/>
            <person name="Skelly J."/>
            <person name="Guhlin J."/>
            <person name="Harrop T."/>
            <person name="Goldson S."/>
            <person name="Dearden P."/>
        </authorList>
    </citation>
    <scope>NUCLEOTIDE SEQUENCE</scope>
    <source>
        <strain evidence="15">Lincoln</strain>
        <tissue evidence="15">Whole body</tissue>
    </source>
</reference>
<evidence type="ECO:0000256" key="3">
    <source>
        <dbReference type="ARBA" id="ARBA00008939"/>
    </source>
</evidence>
<comment type="function">
    <text evidence="1">Accessory subunit of the mitochondrial membrane respiratory chain NADH dehydrogenase (Complex I), that is believed not to be involved in catalysis. Complex I functions in the transfer of electrons from NADH to the respiratory chain. The immediate electron acceptor for the enzyme is believed to be ubiquinone.</text>
</comment>
<keyword evidence="6" id="KW-0679">Respiratory chain</keyword>
<keyword evidence="13" id="KW-1015">Disulfide bond</keyword>
<keyword evidence="16" id="KW-1185">Reference proteome</keyword>
<dbReference type="EMBL" id="JAQQBR010000003">
    <property type="protein sequence ID" value="KAK0180321.1"/>
    <property type="molecule type" value="Genomic_DNA"/>
</dbReference>
<dbReference type="InterPro" id="IPR036249">
    <property type="entry name" value="Thioredoxin-like_sf"/>
</dbReference>
<evidence type="ECO:0000256" key="5">
    <source>
        <dbReference type="ARBA" id="ARBA00022448"/>
    </source>
</evidence>
<evidence type="ECO:0000256" key="12">
    <source>
        <dbReference type="ARBA" id="ARBA00032513"/>
    </source>
</evidence>
<dbReference type="AlphaFoldDB" id="A0AA39G2Y7"/>
<evidence type="ECO:0000256" key="4">
    <source>
        <dbReference type="ARBA" id="ARBA00016394"/>
    </source>
</evidence>
<accession>A0AA39G2Y7</accession>
<evidence type="ECO:0000256" key="11">
    <source>
        <dbReference type="ARBA" id="ARBA00031441"/>
    </source>
</evidence>
<evidence type="ECO:0000256" key="9">
    <source>
        <dbReference type="ARBA" id="ARBA00023128"/>
    </source>
</evidence>
<keyword evidence="5" id="KW-0813">Transport</keyword>
<dbReference type="Pfam" id="PF05047">
    <property type="entry name" value="L51_S25_CI-B8"/>
    <property type="match status" value="1"/>
</dbReference>
<evidence type="ECO:0000256" key="1">
    <source>
        <dbReference type="ARBA" id="ARBA00003195"/>
    </source>
</evidence>
<dbReference type="GO" id="GO:0005743">
    <property type="term" value="C:mitochondrial inner membrane"/>
    <property type="evidence" value="ECO:0007669"/>
    <property type="project" value="UniProtKB-SubCell"/>
</dbReference>